<dbReference type="PANTHER" id="PTHR24305">
    <property type="entry name" value="CYTOCHROME P450"/>
    <property type="match status" value="1"/>
</dbReference>
<dbReference type="RefSeq" id="WP_189057572.1">
    <property type="nucleotide sequence ID" value="NZ_BMMK01000011.1"/>
</dbReference>
<comment type="cofactor">
    <cofactor evidence="1 3">
        <name>heme</name>
        <dbReference type="ChEBI" id="CHEBI:30413"/>
    </cofactor>
</comment>
<dbReference type="AlphaFoldDB" id="A0A8J3CEF7"/>
<reference evidence="5" key="1">
    <citation type="journal article" date="2014" name="Int. J. Syst. Evol. Microbiol.">
        <title>Complete genome sequence of Corynebacterium casei LMG S-19264T (=DSM 44701T), isolated from a smear-ripened cheese.</title>
        <authorList>
            <consortium name="US DOE Joint Genome Institute (JGI-PGF)"/>
            <person name="Walter F."/>
            <person name="Albersmeier A."/>
            <person name="Kalinowski J."/>
            <person name="Ruckert C."/>
        </authorList>
    </citation>
    <scope>NUCLEOTIDE SEQUENCE</scope>
    <source>
        <strain evidence="5">CGMCC 4.5737</strain>
    </source>
</reference>
<dbReference type="GO" id="GO:0005506">
    <property type="term" value="F:iron ion binding"/>
    <property type="evidence" value="ECO:0007669"/>
    <property type="project" value="InterPro"/>
</dbReference>
<proteinExistence type="inferred from homology"/>
<name>A0A8J3CEF7_9PSEU</name>
<dbReference type="Proteomes" id="UP000637578">
    <property type="component" value="Unassembled WGS sequence"/>
</dbReference>
<dbReference type="InterPro" id="IPR017972">
    <property type="entry name" value="Cyt_P450_CS"/>
</dbReference>
<comment type="similarity">
    <text evidence="2 4">Belongs to the cytochrome P450 family.</text>
</comment>
<dbReference type="GO" id="GO:0020037">
    <property type="term" value="F:heme binding"/>
    <property type="evidence" value="ECO:0007669"/>
    <property type="project" value="InterPro"/>
</dbReference>
<keyword evidence="3 4" id="KW-0349">Heme</keyword>
<evidence type="ECO:0000313" key="5">
    <source>
        <dbReference type="EMBL" id="GGM54553.1"/>
    </source>
</evidence>
<dbReference type="Pfam" id="PF00067">
    <property type="entry name" value="p450"/>
    <property type="match status" value="1"/>
</dbReference>
<keyword evidence="6" id="KW-1185">Reference proteome</keyword>
<sequence length="467" mass="52584">MTSELIPGPRALPLLGFRGNLAMFLRDAISYLQQLHERYGEVASLARGTADYVVVFSPRYNQLVLANSDLFRNLDAASSPLRMPEGSSLSRLYAGLTNMNGARHRRHRKLVAAALRRRHVEKYATDIVRLAEQHVARWKVDARIDILTEMRALTMAIAIKTLLGLEPDRAGTQVSRLLQDWMDSVFSVPAISFPVNLPNFPYRRLLELSEQLERDVRAVIARRRSSGPGGTDALSRLMHAEEDEAPLTDDELVGQTTFLFMAGHATTASSLAWTLLLLSTHPGILRDVLDEVDGVLGHGTPDASTLPALPLLERVIKESLRLFPPVAWWSKVSMEDTELGPYRLMQDAHVIFSPYVTHRRPELYPRPNRFHPDRWLTGNRDPFEYLPFSAGPRMCLGSGLAMMEMKLVLAVLLHHWRLVLYPRLRVDRGGLMVSQPKHGLPALVRSRCEPVRAVEILGNVRRMVDLG</sequence>
<dbReference type="GO" id="GO:0016705">
    <property type="term" value="F:oxidoreductase activity, acting on paired donors, with incorporation or reduction of molecular oxygen"/>
    <property type="evidence" value="ECO:0007669"/>
    <property type="project" value="InterPro"/>
</dbReference>
<gene>
    <name evidence="5" type="ORF">GCM10012275_27100</name>
</gene>
<reference evidence="5" key="2">
    <citation type="submission" date="2020-09" db="EMBL/GenBank/DDBJ databases">
        <authorList>
            <person name="Sun Q."/>
            <person name="Zhou Y."/>
        </authorList>
    </citation>
    <scope>NUCLEOTIDE SEQUENCE</scope>
    <source>
        <strain evidence="5">CGMCC 4.5737</strain>
    </source>
</reference>
<keyword evidence="3 4" id="KW-0479">Metal-binding</keyword>
<evidence type="ECO:0000256" key="2">
    <source>
        <dbReference type="ARBA" id="ARBA00010617"/>
    </source>
</evidence>
<dbReference type="InterPro" id="IPR002401">
    <property type="entry name" value="Cyt_P450_E_grp-I"/>
</dbReference>
<dbReference type="PANTHER" id="PTHR24305:SF166">
    <property type="entry name" value="CYTOCHROME P450 12A4, MITOCHONDRIAL-RELATED"/>
    <property type="match status" value="1"/>
</dbReference>
<keyword evidence="3 4" id="KW-0408">Iron</keyword>
<organism evidence="5 6">
    <name type="scientific">Longimycelium tulufanense</name>
    <dbReference type="NCBI Taxonomy" id="907463"/>
    <lineage>
        <taxon>Bacteria</taxon>
        <taxon>Bacillati</taxon>
        <taxon>Actinomycetota</taxon>
        <taxon>Actinomycetes</taxon>
        <taxon>Pseudonocardiales</taxon>
        <taxon>Pseudonocardiaceae</taxon>
        <taxon>Longimycelium</taxon>
    </lineage>
</organism>
<dbReference type="InterPro" id="IPR001128">
    <property type="entry name" value="Cyt_P450"/>
</dbReference>
<keyword evidence="4" id="KW-0503">Monooxygenase</keyword>
<evidence type="ECO:0000256" key="3">
    <source>
        <dbReference type="PIRSR" id="PIRSR602401-1"/>
    </source>
</evidence>
<evidence type="ECO:0000256" key="1">
    <source>
        <dbReference type="ARBA" id="ARBA00001971"/>
    </source>
</evidence>
<feature type="binding site" description="axial binding residue" evidence="3">
    <location>
        <position position="395"/>
    </location>
    <ligand>
        <name>heme</name>
        <dbReference type="ChEBI" id="CHEBI:30413"/>
    </ligand>
    <ligandPart>
        <name>Fe</name>
        <dbReference type="ChEBI" id="CHEBI:18248"/>
    </ligandPart>
</feature>
<accession>A0A8J3CEF7</accession>
<dbReference type="InterPro" id="IPR036396">
    <property type="entry name" value="Cyt_P450_sf"/>
</dbReference>
<dbReference type="PRINTS" id="PR00463">
    <property type="entry name" value="EP450I"/>
</dbReference>
<dbReference type="EMBL" id="BMMK01000011">
    <property type="protein sequence ID" value="GGM54553.1"/>
    <property type="molecule type" value="Genomic_DNA"/>
</dbReference>
<dbReference type="GO" id="GO:0004497">
    <property type="term" value="F:monooxygenase activity"/>
    <property type="evidence" value="ECO:0007669"/>
    <property type="project" value="UniProtKB-KW"/>
</dbReference>
<keyword evidence="4" id="KW-0560">Oxidoreductase</keyword>
<dbReference type="PRINTS" id="PR00385">
    <property type="entry name" value="P450"/>
</dbReference>
<dbReference type="PROSITE" id="PS00086">
    <property type="entry name" value="CYTOCHROME_P450"/>
    <property type="match status" value="1"/>
</dbReference>
<comment type="caution">
    <text evidence="5">The sequence shown here is derived from an EMBL/GenBank/DDBJ whole genome shotgun (WGS) entry which is preliminary data.</text>
</comment>
<dbReference type="SUPFAM" id="SSF48264">
    <property type="entry name" value="Cytochrome P450"/>
    <property type="match status" value="1"/>
</dbReference>
<evidence type="ECO:0000313" key="6">
    <source>
        <dbReference type="Proteomes" id="UP000637578"/>
    </source>
</evidence>
<protein>
    <submittedName>
        <fullName evidence="5">Cytochrome P450</fullName>
    </submittedName>
</protein>
<dbReference type="InterPro" id="IPR050121">
    <property type="entry name" value="Cytochrome_P450_monoxygenase"/>
</dbReference>
<evidence type="ECO:0000256" key="4">
    <source>
        <dbReference type="RuleBase" id="RU000461"/>
    </source>
</evidence>
<dbReference type="Gene3D" id="1.10.630.10">
    <property type="entry name" value="Cytochrome P450"/>
    <property type="match status" value="1"/>
</dbReference>